<name>A0A239EFH6_9FIRM</name>
<dbReference type="GO" id="GO:0006313">
    <property type="term" value="P:DNA transposition"/>
    <property type="evidence" value="ECO:0007669"/>
    <property type="project" value="InterPro"/>
</dbReference>
<sequence>MGRRPRIEFKGGVYHVIQRGNNREYIFDKKEDKEYLLKLIGEYKEVMNFELYGFVLMGNHYHMVLKTLDSPLQDIMHRINNKYSKYYNHKNKRTGHVFENRYKGILVKDDKYLLSLLRYVHQNPLRAKMCKELKDYPWSSDPYYRKNKGRDIVDIEFILNIFSKNRQQAIKAYVKFMDMGQMEESSAFEKVVAIGENQETVISKALEAPARKGLDEILYEATKDKSIYEDIKKGSRKRNLTTYKQTYIQQALAANYTMKEIGESITISEVAIFKIHHK</sequence>
<dbReference type="GO" id="GO:0003677">
    <property type="term" value="F:DNA binding"/>
    <property type="evidence" value="ECO:0007669"/>
    <property type="project" value="InterPro"/>
</dbReference>
<evidence type="ECO:0000313" key="2">
    <source>
        <dbReference type="EMBL" id="SNS43309.1"/>
    </source>
</evidence>
<dbReference type="InterPro" id="IPR002686">
    <property type="entry name" value="Transposase_17"/>
</dbReference>
<evidence type="ECO:0000313" key="3">
    <source>
        <dbReference type="Proteomes" id="UP000198304"/>
    </source>
</evidence>
<dbReference type="SMART" id="SM01321">
    <property type="entry name" value="Y1_Tnp"/>
    <property type="match status" value="1"/>
</dbReference>
<gene>
    <name evidence="2" type="ORF">SAMN05446037_10103</name>
</gene>
<dbReference type="Proteomes" id="UP000198304">
    <property type="component" value="Unassembled WGS sequence"/>
</dbReference>
<dbReference type="RefSeq" id="WP_089283045.1">
    <property type="nucleotide sequence ID" value="NZ_FZOJ01000010.1"/>
</dbReference>
<dbReference type="PANTHER" id="PTHR34322:SF2">
    <property type="entry name" value="TRANSPOSASE IS200-LIKE DOMAIN-CONTAINING PROTEIN"/>
    <property type="match status" value="1"/>
</dbReference>
<dbReference type="AlphaFoldDB" id="A0A239EFH6"/>
<dbReference type="GO" id="GO:0004803">
    <property type="term" value="F:transposase activity"/>
    <property type="evidence" value="ECO:0007669"/>
    <property type="project" value="InterPro"/>
</dbReference>
<organism evidence="2 3">
    <name type="scientific">Anaerovirgula multivorans</name>
    <dbReference type="NCBI Taxonomy" id="312168"/>
    <lineage>
        <taxon>Bacteria</taxon>
        <taxon>Bacillati</taxon>
        <taxon>Bacillota</taxon>
        <taxon>Clostridia</taxon>
        <taxon>Peptostreptococcales</taxon>
        <taxon>Natronincolaceae</taxon>
        <taxon>Anaerovirgula</taxon>
    </lineage>
</organism>
<accession>A0A239EFH6</accession>
<dbReference type="InterPro" id="IPR036515">
    <property type="entry name" value="Transposase_17_sf"/>
</dbReference>
<protein>
    <submittedName>
        <fullName evidence="2">REP element-mobilizing transposase RayT</fullName>
    </submittedName>
</protein>
<dbReference type="Pfam" id="PF01797">
    <property type="entry name" value="Y1_Tnp"/>
    <property type="match status" value="1"/>
</dbReference>
<evidence type="ECO:0000259" key="1">
    <source>
        <dbReference type="SMART" id="SM01321"/>
    </source>
</evidence>
<dbReference type="OrthoDB" id="9788881at2"/>
<keyword evidence="3" id="KW-1185">Reference proteome</keyword>
<dbReference type="PANTHER" id="PTHR34322">
    <property type="entry name" value="TRANSPOSASE, Y1_TNP DOMAIN-CONTAINING"/>
    <property type="match status" value="1"/>
</dbReference>
<reference evidence="2 3" key="1">
    <citation type="submission" date="2017-06" db="EMBL/GenBank/DDBJ databases">
        <authorList>
            <person name="Kim H.J."/>
            <person name="Triplett B.A."/>
        </authorList>
    </citation>
    <scope>NUCLEOTIDE SEQUENCE [LARGE SCALE GENOMIC DNA]</scope>
    <source>
        <strain evidence="2 3">SCA</strain>
    </source>
</reference>
<proteinExistence type="predicted"/>
<dbReference type="Gene3D" id="3.30.70.1290">
    <property type="entry name" value="Transposase IS200-like"/>
    <property type="match status" value="1"/>
</dbReference>
<feature type="domain" description="Transposase IS200-like" evidence="1">
    <location>
        <begin position="9"/>
        <end position="123"/>
    </location>
</feature>
<dbReference type="EMBL" id="FZOJ01000010">
    <property type="protein sequence ID" value="SNS43309.1"/>
    <property type="molecule type" value="Genomic_DNA"/>
</dbReference>
<dbReference type="SUPFAM" id="SSF143422">
    <property type="entry name" value="Transposase IS200-like"/>
    <property type="match status" value="1"/>
</dbReference>